<feature type="transmembrane region" description="Helical" evidence="7">
    <location>
        <begin position="179"/>
        <end position="198"/>
    </location>
</feature>
<dbReference type="Pfam" id="PF01790">
    <property type="entry name" value="LGT"/>
    <property type="match status" value="1"/>
</dbReference>
<dbReference type="PANTHER" id="PTHR30589:SF0">
    <property type="entry name" value="PHOSPHATIDYLGLYCEROL--PROLIPOPROTEIN DIACYLGLYCERYL TRANSFERASE"/>
    <property type="match status" value="1"/>
</dbReference>
<dbReference type="PRINTS" id="PR00413">
    <property type="entry name" value="HADHALOGNASE"/>
</dbReference>
<feature type="binding site" evidence="7">
    <location>
        <position position="139"/>
    </location>
    <ligand>
        <name>a 1,2-diacyl-sn-glycero-3-phospho-(1'-sn-glycerol)</name>
        <dbReference type="ChEBI" id="CHEBI:64716"/>
    </ligand>
</feature>
<comment type="caution">
    <text evidence="8">The sequence shown here is derived from an EMBL/GenBank/DDBJ whole genome shotgun (WGS) entry which is preliminary data.</text>
</comment>
<dbReference type="Proteomes" id="UP000004090">
    <property type="component" value="Unassembled WGS sequence"/>
</dbReference>
<evidence type="ECO:0000313" key="8">
    <source>
        <dbReference type="EMBL" id="EDP10248.1"/>
    </source>
</evidence>
<feature type="transmembrane region" description="Helical" evidence="7">
    <location>
        <begin position="52"/>
        <end position="74"/>
    </location>
</feature>
<dbReference type="InterPro" id="IPR001640">
    <property type="entry name" value="Lgt"/>
</dbReference>
<organism evidence="8 9">
    <name type="scientific">Amedibacillus dolichus DSM 3991</name>
    <dbReference type="NCBI Taxonomy" id="428127"/>
    <lineage>
        <taxon>Bacteria</taxon>
        <taxon>Bacillati</taxon>
        <taxon>Bacillota</taxon>
        <taxon>Erysipelotrichia</taxon>
        <taxon>Erysipelotrichales</taxon>
        <taxon>Erysipelotrichaceae</taxon>
        <taxon>Amedibacillus</taxon>
    </lineage>
</organism>
<gene>
    <name evidence="7 8" type="primary">lgt</name>
    <name evidence="8" type="ORF">EUBDOL_02262</name>
</gene>
<dbReference type="EC" id="2.5.1.145" evidence="7"/>
<dbReference type="PANTHER" id="PTHR30589">
    <property type="entry name" value="PROLIPOPROTEIN DIACYLGLYCERYL TRANSFERASE"/>
    <property type="match status" value="1"/>
</dbReference>
<comment type="function">
    <text evidence="7">Catalyzes the transfer of the diacylglyceryl group from phosphatidylglycerol to the sulfhydryl group of the N-terminal cysteine of a prolipoprotein, the first step in the formation of mature lipoproteins.</text>
</comment>
<dbReference type="STRING" id="428127.EUBDOL_02262"/>
<protein>
    <recommendedName>
        <fullName evidence="7">Phosphatidylglycerol--prolipoprotein diacylglyceryl transferase</fullName>
        <ecNumber evidence="7">2.5.1.145</ecNumber>
    </recommendedName>
</protein>
<sequence>MKVMEFFPDAKTLLSIGSLHVTWYAVLFLGGAFLAYGLSLRQLKKWGYKEELIENFFLMMFPIAIIGARLYYVIFEWNNIYIYDPIRIFYIWEGGLAIHGGIIAGVLFGIYYFRKHRCDGLRIADAIFPNVLLAQVIGRWGNFMNQEAYGGIVDASYFEHWPEFIRDKMYIHGEYHQPTFLYESVGNLVGFFLITFVYKKYGRKKRGDLAWAYLTWYGMVRFFVEGLRTDSLMLGPLRVAQLVSLVFVAIGILGIFGLWDSLFKKLWPFRKEKPVVLFDLDGTLVDTNELIRASFIHTFKKYKPGYKLREEELQSFLGPTLKESFLRYFPAEQVDEICDYYRSFNHTHHDEYVREIPHVRESVMTLKNEGYTLGVVSNKIENTVRMGLSYVGIENAFDVVLGAEDLEKPKPDPSGLLRACELLNRGHDDIVYVGDSVGDIKACKNMGAYSVAFILDKQRASEMIAQKPCAYITDMKELITLLKEDKEWSDVTI</sequence>
<dbReference type="SFLD" id="SFLDG01129">
    <property type="entry name" value="C1.5:_HAD__Beta-PGM__Phosphata"/>
    <property type="match status" value="1"/>
</dbReference>
<evidence type="ECO:0000256" key="4">
    <source>
        <dbReference type="ARBA" id="ARBA00022692"/>
    </source>
</evidence>
<evidence type="ECO:0000256" key="7">
    <source>
        <dbReference type="HAMAP-Rule" id="MF_01147"/>
    </source>
</evidence>
<comment type="catalytic activity">
    <reaction evidence="7">
        <text>L-cysteinyl-[prolipoprotein] + a 1,2-diacyl-sn-glycero-3-phospho-(1'-sn-glycerol) = an S-1,2-diacyl-sn-glyceryl-L-cysteinyl-[prolipoprotein] + sn-glycerol 1-phosphate + H(+)</text>
        <dbReference type="Rhea" id="RHEA:56712"/>
        <dbReference type="Rhea" id="RHEA-COMP:14679"/>
        <dbReference type="Rhea" id="RHEA-COMP:14680"/>
        <dbReference type="ChEBI" id="CHEBI:15378"/>
        <dbReference type="ChEBI" id="CHEBI:29950"/>
        <dbReference type="ChEBI" id="CHEBI:57685"/>
        <dbReference type="ChEBI" id="CHEBI:64716"/>
        <dbReference type="ChEBI" id="CHEBI:140658"/>
        <dbReference type="EC" id="2.5.1.145"/>
    </reaction>
</comment>
<keyword evidence="5 7" id="KW-1133">Transmembrane helix</keyword>
<keyword evidence="6 7" id="KW-0472">Membrane</keyword>
<evidence type="ECO:0000256" key="2">
    <source>
        <dbReference type="ARBA" id="ARBA00022475"/>
    </source>
</evidence>
<evidence type="ECO:0000313" key="9">
    <source>
        <dbReference type="Proteomes" id="UP000004090"/>
    </source>
</evidence>
<dbReference type="Gene3D" id="1.10.150.240">
    <property type="entry name" value="Putative phosphatase, domain 2"/>
    <property type="match status" value="1"/>
</dbReference>
<dbReference type="HOGENOM" id="CLU_041244_0_0_9"/>
<feature type="transmembrane region" description="Helical" evidence="7">
    <location>
        <begin position="210"/>
        <end position="227"/>
    </location>
</feature>
<evidence type="ECO:0000256" key="5">
    <source>
        <dbReference type="ARBA" id="ARBA00022989"/>
    </source>
</evidence>
<evidence type="ECO:0000256" key="3">
    <source>
        <dbReference type="ARBA" id="ARBA00022679"/>
    </source>
</evidence>
<accession>A8RFJ7</accession>
<keyword evidence="4 7" id="KW-0812">Transmembrane</keyword>
<dbReference type="UniPathway" id="UPA00664"/>
<dbReference type="EMBL" id="ABAW02000025">
    <property type="protein sequence ID" value="EDP10248.1"/>
    <property type="molecule type" value="Genomic_DNA"/>
</dbReference>
<keyword evidence="3 7" id="KW-0808">Transferase</keyword>
<keyword evidence="2 7" id="KW-1003">Cell membrane</keyword>
<dbReference type="AlphaFoldDB" id="A8RFJ7"/>
<dbReference type="InterPro" id="IPR023214">
    <property type="entry name" value="HAD_sf"/>
</dbReference>
<evidence type="ECO:0000256" key="1">
    <source>
        <dbReference type="ARBA" id="ARBA00007150"/>
    </source>
</evidence>
<dbReference type="HAMAP" id="MF_01147">
    <property type="entry name" value="Lgt"/>
    <property type="match status" value="1"/>
</dbReference>
<dbReference type="GO" id="GO:0008961">
    <property type="term" value="F:phosphatidylglycerol-prolipoprotein diacylglyceryl transferase activity"/>
    <property type="evidence" value="ECO:0007669"/>
    <property type="project" value="UniProtKB-UniRule"/>
</dbReference>
<feature type="transmembrane region" description="Helical" evidence="7">
    <location>
        <begin position="94"/>
        <end position="113"/>
    </location>
</feature>
<feature type="transmembrane region" description="Helical" evidence="7">
    <location>
        <begin position="239"/>
        <end position="263"/>
    </location>
</feature>
<dbReference type="InterPro" id="IPR041492">
    <property type="entry name" value="HAD_2"/>
</dbReference>
<comment type="subcellular location">
    <subcellularLocation>
        <location evidence="7">Cell membrane</location>
        <topology evidence="7">Multi-pass membrane protein</topology>
    </subcellularLocation>
</comment>
<dbReference type="SUPFAM" id="SSF56784">
    <property type="entry name" value="HAD-like"/>
    <property type="match status" value="1"/>
</dbReference>
<reference evidence="8 9" key="2">
    <citation type="submission" date="2007-09" db="EMBL/GenBank/DDBJ databases">
        <authorList>
            <person name="Fulton L."/>
            <person name="Clifton S."/>
            <person name="Fulton B."/>
            <person name="Xu J."/>
            <person name="Minx P."/>
            <person name="Pepin K.H."/>
            <person name="Johnson M."/>
            <person name="Thiruvilangam P."/>
            <person name="Bhonagiri V."/>
            <person name="Nash W.E."/>
            <person name="Mardis E.R."/>
            <person name="Wilson R.K."/>
        </authorList>
    </citation>
    <scope>NUCLEOTIDE SEQUENCE [LARGE SCALE GENOMIC DNA]</scope>
    <source>
        <strain evidence="8 9">DSM 3991</strain>
    </source>
</reference>
<dbReference type="eggNOG" id="COG0682">
    <property type="taxonomic scope" value="Bacteria"/>
</dbReference>
<dbReference type="InterPro" id="IPR036412">
    <property type="entry name" value="HAD-like_sf"/>
</dbReference>
<dbReference type="PROSITE" id="PS01311">
    <property type="entry name" value="LGT"/>
    <property type="match status" value="1"/>
</dbReference>
<keyword evidence="8" id="KW-0449">Lipoprotein</keyword>
<dbReference type="eggNOG" id="COG0546">
    <property type="taxonomic scope" value="Bacteria"/>
</dbReference>
<dbReference type="InterPro" id="IPR023198">
    <property type="entry name" value="PGP-like_dom2"/>
</dbReference>
<comment type="similarity">
    <text evidence="1 7">Belongs to the Lgt family.</text>
</comment>
<proteinExistence type="inferred from homology"/>
<dbReference type="SFLD" id="SFLDS00003">
    <property type="entry name" value="Haloacid_Dehalogenase"/>
    <property type="match status" value="1"/>
</dbReference>
<feature type="transmembrane region" description="Helical" evidence="7">
    <location>
        <begin position="20"/>
        <end position="40"/>
    </location>
</feature>
<dbReference type="Gene3D" id="3.40.50.1000">
    <property type="entry name" value="HAD superfamily/HAD-like"/>
    <property type="match status" value="1"/>
</dbReference>
<comment type="pathway">
    <text evidence="7">Protein modification; lipoprotein biosynthesis (diacylglyceryl transfer).</text>
</comment>
<dbReference type="GO" id="GO:0042158">
    <property type="term" value="P:lipoprotein biosynthetic process"/>
    <property type="evidence" value="ECO:0007669"/>
    <property type="project" value="UniProtKB-UniRule"/>
</dbReference>
<dbReference type="NCBIfam" id="TIGR01549">
    <property type="entry name" value="HAD-SF-IA-v1"/>
    <property type="match status" value="1"/>
</dbReference>
<dbReference type="NCBIfam" id="TIGR00544">
    <property type="entry name" value="lgt"/>
    <property type="match status" value="1"/>
</dbReference>
<reference evidence="8 9" key="1">
    <citation type="submission" date="2007-09" db="EMBL/GenBank/DDBJ databases">
        <title>Draft genome sequence of Eubacterium dolichum (DSM 3991).</title>
        <authorList>
            <person name="Sudarsanam P."/>
            <person name="Ley R."/>
            <person name="Guruge J."/>
            <person name="Turnbaugh P.J."/>
            <person name="Mahowald M."/>
            <person name="Liep D."/>
            <person name="Gordon J."/>
        </authorList>
    </citation>
    <scope>NUCLEOTIDE SEQUENCE [LARGE SCALE GENOMIC DNA]</scope>
    <source>
        <strain evidence="8 9">DSM 3991</strain>
    </source>
</reference>
<keyword evidence="8" id="KW-0328">Glycosyltransferase</keyword>
<dbReference type="GO" id="GO:0005886">
    <property type="term" value="C:plasma membrane"/>
    <property type="evidence" value="ECO:0007669"/>
    <property type="project" value="UniProtKB-SubCell"/>
</dbReference>
<dbReference type="Pfam" id="PF13419">
    <property type="entry name" value="HAD_2"/>
    <property type="match status" value="1"/>
</dbReference>
<name>A8RFJ7_9FIRM</name>
<dbReference type="InterPro" id="IPR006439">
    <property type="entry name" value="HAD-SF_hydro_IA"/>
</dbReference>
<evidence type="ECO:0000256" key="6">
    <source>
        <dbReference type="ARBA" id="ARBA00023136"/>
    </source>
</evidence>